<gene>
    <name evidence="1" type="ORF">N8T08_008244</name>
</gene>
<proteinExistence type="predicted"/>
<keyword evidence="2" id="KW-1185">Reference proteome</keyword>
<evidence type="ECO:0000313" key="2">
    <source>
        <dbReference type="Proteomes" id="UP001177260"/>
    </source>
</evidence>
<dbReference type="Proteomes" id="UP001177260">
    <property type="component" value="Unassembled WGS sequence"/>
</dbReference>
<protein>
    <submittedName>
        <fullName evidence="1">Uncharacterized protein</fullName>
    </submittedName>
</protein>
<comment type="caution">
    <text evidence="1">The sequence shown here is derived from an EMBL/GenBank/DDBJ whole genome shotgun (WGS) entry which is preliminary data.</text>
</comment>
<reference evidence="1 2" key="1">
    <citation type="journal article" date="2023" name="ACS Omega">
        <title>Identification of the Neoaspergillic Acid Biosynthesis Gene Cluster by Establishing an In Vitro CRISPR-Ribonucleoprotein Genetic System in Aspergillus melleus.</title>
        <authorList>
            <person name="Yuan B."/>
            <person name="Grau M.F."/>
            <person name="Murata R.M."/>
            <person name="Torok T."/>
            <person name="Venkateswaran K."/>
            <person name="Stajich J.E."/>
            <person name="Wang C.C.C."/>
        </authorList>
    </citation>
    <scope>NUCLEOTIDE SEQUENCE [LARGE SCALE GENOMIC DNA]</scope>
    <source>
        <strain evidence="1 2">IMV 1140</strain>
    </source>
</reference>
<organism evidence="1 2">
    <name type="scientific">Aspergillus melleus</name>
    <dbReference type="NCBI Taxonomy" id="138277"/>
    <lineage>
        <taxon>Eukaryota</taxon>
        <taxon>Fungi</taxon>
        <taxon>Dikarya</taxon>
        <taxon>Ascomycota</taxon>
        <taxon>Pezizomycotina</taxon>
        <taxon>Eurotiomycetes</taxon>
        <taxon>Eurotiomycetidae</taxon>
        <taxon>Eurotiales</taxon>
        <taxon>Aspergillaceae</taxon>
        <taxon>Aspergillus</taxon>
        <taxon>Aspergillus subgen. Circumdati</taxon>
    </lineage>
</organism>
<dbReference type="EMBL" id="JAOPJF010000055">
    <property type="protein sequence ID" value="KAK1142038.1"/>
    <property type="molecule type" value="Genomic_DNA"/>
</dbReference>
<sequence>MPVASGTYETGFQTDLVMSLKEIQFYGGIVVNESGEFDLNLNPNGPRYTGHPTRELDAAWDEIVVLMFNTAFIVWWNYLRKALYPRFYPTINEVKDNIPSHWTHIGKL</sequence>
<evidence type="ECO:0000313" key="1">
    <source>
        <dbReference type="EMBL" id="KAK1142038.1"/>
    </source>
</evidence>
<accession>A0ACC3AVX7</accession>
<name>A0ACC3AVX7_9EURO</name>